<dbReference type="PROSITE" id="PS51158">
    <property type="entry name" value="ALPHA_KINASE"/>
    <property type="match status" value="1"/>
</dbReference>
<dbReference type="SUPFAM" id="SSF56112">
    <property type="entry name" value="Protein kinase-like (PK-like)"/>
    <property type="match status" value="1"/>
</dbReference>
<dbReference type="Pfam" id="PF02816">
    <property type="entry name" value="Alpha_kinase"/>
    <property type="match status" value="1"/>
</dbReference>
<comment type="caution">
    <text evidence="5">The sequence shown here is derived from an EMBL/GenBank/DDBJ whole genome shotgun (WGS) entry which is preliminary data.</text>
</comment>
<dbReference type="Gene3D" id="3.20.200.10">
    <property type="entry name" value="MHCK/EF2 kinase"/>
    <property type="match status" value="1"/>
</dbReference>
<organism evidence="5 6">
    <name type="scientific">Mycena rosella</name>
    <name type="common">Pink bonnet</name>
    <name type="synonym">Agaricus rosellus</name>
    <dbReference type="NCBI Taxonomy" id="1033263"/>
    <lineage>
        <taxon>Eukaryota</taxon>
        <taxon>Fungi</taxon>
        <taxon>Dikarya</taxon>
        <taxon>Basidiomycota</taxon>
        <taxon>Agaricomycotina</taxon>
        <taxon>Agaricomycetes</taxon>
        <taxon>Agaricomycetidae</taxon>
        <taxon>Agaricales</taxon>
        <taxon>Marasmiineae</taxon>
        <taxon>Mycenaceae</taxon>
        <taxon>Mycena</taxon>
    </lineage>
</organism>
<evidence type="ECO:0000313" key="6">
    <source>
        <dbReference type="Proteomes" id="UP001221757"/>
    </source>
</evidence>
<keyword evidence="2" id="KW-0808">Transferase</keyword>
<evidence type="ECO:0000256" key="3">
    <source>
        <dbReference type="ARBA" id="ARBA00022777"/>
    </source>
</evidence>
<feature type="domain" description="Alpha-type protein kinase" evidence="4">
    <location>
        <begin position="1"/>
        <end position="60"/>
    </location>
</feature>
<dbReference type="AlphaFoldDB" id="A0AAD7CSI7"/>
<keyword evidence="1" id="KW-0723">Serine/threonine-protein kinase</keyword>
<reference evidence="5" key="1">
    <citation type="submission" date="2023-03" db="EMBL/GenBank/DDBJ databases">
        <title>Massive genome expansion in bonnet fungi (Mycena s.s.) driven by repeated elements and novel gene families across ecological guilds.</title>
        <authorList>
            <consortium name="Lawrence Berkeley National Laboratory"/>
            <person name="Harder C.B."/>
            <person name="Miyauchi S."/>
            <person name="Viragh M."/>
            <person name="Kuo A."/>
            <person name="Thoen E."/>
            <person name="Andreopoulos B."/>
            <person name="Lu D."/>
            <person name="Skrede I."/>
            <person name="Drula E."/>
            <person name="Henrissat B."/>
            <person name="Morin E."/>
            <person name="Kohler A."/>
            <person name="Barry K."/>
            <person name="LaButti K."/>
            <person name="Morin E."/>
            <person name="Salamov A."/>
            <person name="Lipzen A."/>
            <person name="Mereny Z."/>
            <person name="Hegedus B."/>
            <person name="Baldrian P."/>
            <person name="Stursova M."/>
            <person name="Weitz H."/>
            <person name="Taylor A."/>
            <person name="Grigoriev I.V."/>
            <person name="Nagy L.G."/>
            <person name="Martin F."/>
            <person name="Kauserud H."/>
        </authorList>
    </citation>
    <scope>NUCLEOTIDE SEQUENCE</scope>
    <source>
        <strain evidence="5">CBHHK067</strain>
    </source>
</reference>
<accession>A0AAD7CSI7</accession>
<protein>
    <recommendedName>
        <fullName evidence="4">Alpha-type protein kinase domain-containing protein</fullName>
    </recommendedName>
</protein>
<evidence type="ECO:0000256" key="2">
    <source>
        <dbReference type="ARBA" id="ARBA00022679"/>
    </source>
</evidence>
<keyword evidence="6" id="KW-1185">Reference proteome</keyword>
<dbReference type="GO" id="GO:0005524">
    <property type="term" value="F:ATP binding"/>
    <property type="evidence" value="ECO:0007669"/>
    <property type="project" value="InterPro"/>
</dbReference>
<proteinExistence type="predicted"/>
<dbReference type="InterPro" id="IPR011009">
    <property type="entry name" value="Kinase-like_dom_sf"/>
</dbReference>
<dbReference type="EMBL" id="JARKIE010000253">
    <property type="protein sequence ID" value="KAJ7661076.1"/>
    <property type="molecule type" value="Genomic_DNA"/>
</dbReference>
<sequence length="76" mass="8268">MQAAITIDEDGNGIQVLFDVMSHTLDTSSGVGDHGMASIDTFLEKHECVDCCKQLHLQRGRFATEPALEDSDDDDA</sequence>
<keyword evidence="3" id="KW-0418">Kinase</keyword>
<dbReference type="GO" id="GO:0004674">
    <property type="term" value="F:protein serine/threonine kinase activity"/>
    <property type="evidence" value="ECO:0007669"/>
    <property type="project" value="UniProtKB-KW"/>
</dbReference>
<name>A0AAD7CSI7_MYCRO</name>
<evidence type="ECO:0000259" key="4">
    <source>
        <dbReference type="PROSITE" id="PS51158"/>
    </source>
</evidence>
<dbReference type="InterPro" id="IPR004166">
    <property type="entry name" value="a-kinase_dom"/>
</dbReference>
<dbReference type="Proteomes" id="UP001221757">
    <property type="component" value="Unassembled WGS sequence"/>
</dbReference>
<gene>
    <name evidence="5" type="ORF">B0H17DRAFT_1212362</name>
</gene>
<evidence type="ECO:0000256" key="1">
    <source>
        <dbReference type="ARBA" id="ARBA00022527"/>
    </source>
</evidence>
<evidence type="ECO:0000313" key="5">
    <source>
        <dbReference type="EMBL" id="KAJ7661076.1"/>
    </source>
</evidence>